<feature type="non-terminal residue" evidence="3">
    <location>
        <position position="146"/>
    </location>
</feature>
<evidence type="ECO:0000256" key="1">
    <source>
        <dbReference type="SAM" id="Phobius"/>
    </source>
</evidence>
<keyword evidence="1" id="KW-1133">Transmembrane helix</keyword>
<feature type="transmembrane region" description="Helical" evidence="1">
    <location>
        <begin position="80"/>
        <end position="105"/>
    </location>
</feature>
<protein>
    <recommendedName>
        <fullName evidence="2">DUF6785 domain-containing protein</fullName>
    </recommendedName>
</protein>
<name>X1JM32_9ZZZZ</name>
<evidence type="ECO:0000313" key="3">
    <source>
        <dbReference type="EMBL" id="GAH70838.1"/>
    </source>
</evidence>
<accession>X1JM32</accession>
<feature type="domain" description="DUF6785" evidence="2">
    <location>
        <begin position="4"/>
        <end position="108"/>
    </location>
</feature>
<feature type="transmembrane region" description="Helical" evidence="1">
    <location>
        <begin position="12"/>
        <end position="33"/>
    </location>
</feature>
<dbReference type="AlphaFoldDB" id="X1JM32"/>
<dbReference type="InterPro" id="IPR046712">
    <property type="entry name" value="DUF6785"/>
</dbReference>
<gene>
    <name evidence="3" type="ORF">S03H2_47322</name>
</gene>
<reference evidence="3" key="1">
    <citation type="journal article" date="2014" name="Front. Microbiol.">
        <title>High frequency of phylogenetically diverse reductive dehalogenase-homologous genes in deep subseafloor sedimentary metagenomes.</title>
        <authorList>
            <person name="Kawai M."/>
            <person name="Futagami T."/>
            <person name="Toyoda A."/>
            <person name="Takaki Y."/>
            <person name="Nishi S."/>
            <person name="Hori S."/>
            <person name="Arai W."/>
            <person name="Tsubouchi T."/>
            <person name="Morono Y."/>
            <person name="Uchiyama I."/>
            <person name="Ito T."/>
            <person name="Fujiyama A."/>
            <person name="Inagaki F."/>
            <person name="Takami H."/>
        </authorList>
    </citation>
    <scope>NUCLEOTIDE SEQUENCE</scope>
    <source>
        <strain evidence="3">Expedition CK06-06</strain>
    </source>
</reference>
<organism evidence="3">
    <name type="scientific">marine sediment metagenome</name>
    <dbReference type="NCBI Taxonomy" id="412755"/>
    <lineage>
        <taxon>unclassified sequences</taxon>
        <taxon>metagenomes</taxon>
        <taxon>ecological metagenomes</taxon>
    </lineage>
</organism>
<dbReference type="Pfam" id="PF20581">
    <property type="entry name" value="DUF6785"/>
    <property type="match status" value="1"/>
</dbReference>
<keyword evidence="1" id="KW-0472">Membrane</keyword>
<proteinExistence type="predicted"/>
<dbReference type="EMBL" id="BARU01029776">
    <property type="protein sequence ID" value="GAH70838.1"/>
    <property type="molecule type" value="Genomic_DNA"/>
</dbReference>
<keyword evidence="1" id="KW-0812">Transmembrane</keyword>
<evidence type="ECO:0000259" key="2">
    <source>
        <dbReference type="Pfam" id="PF20581"/>
    </source>
</evidence>
<feature type="transmembrane region" description="Helical" evidence="1">
    <location>
        <begin position="45"/>
        <end position="68"/>
    </location>
</feature>
<comment type="caution">
    <text evidence="3">The sequence shown here is derived from an EMBL/GenBank/DDBJ whole genome shotgun (WGS) entry which is preliminary data.</text>
</comment>
<sequence length="146" mass="16093">MLGLLAATRMIAEGGLVFVQFPVLMPSFMFRVISPSLLGPANLVGMSWAGVWVGDIRVIMMPAFANAVKLADHVRFKQRSLITLFLVATVVAMVFSSFAVLYIGYTRGGAKTDTWIFGAVGRDWFKRVATENLPTKEQDRVGQRAH</sequence>